<dbReference type="InterPro" id="IPR010428">
    <property type="entry name" value="Zincin_1"/>
</dbReference>
<reference evidence="1" key="1">
    <citation type="submission" date="2020-02" db="EMBL/GenBank/DDBJ databases">
        <authorList>
            <person name="Meier V. D."/>
        </authorList>
    </citation>
    <scope>NUCLEOTIDE SEQUENCE</scope>
    <source>
        <strain evidence="1">AVDCRST_MAG18</strain>
    </source>
</reference>
<evidence type="ECO:0000313" key="1">
    <source>
        <dbReference type="EMBL" id="CAA9581515.1"/>
    </source>
</evidence>
<proteinExistence type="predicted"/>
<sequence length="129" mass="14078">MTGGTARGRSRFEELVIEAIDGLPDAILAMLDNVEIVVADAPTAHQLDEAGDLDAEEILLGLYEGIPLTDRTGGYGMVLPDKITLFQGALEAVCPDEETLRNEVRVTVIHELAHHFGISDRRLRELGWA</sequence>
<organism evidence="1">
    <name type="scientific">uncultured Thermomicrobiales bacterium</name>
    <dbReference type="NCBI Taxonomy" id="1645740"/>
    <lineage>
        <taxon>Bacteria</taxon>
        <taxon>Pseudomonadati</taxon>
        <taxon>Thermomicrobiota</taxon>
        <taxon>Thermomicrobia</taxon>
        <taxon>Thermomicrobiales</taxon>
        <taxon>environmental samples</taxon>
    </lineage>
</organism>
<protein>
    <recommendedName>
        <fullName evidence="2">Acetylglutamate kinase</fullName>
    </recommendedName>
</protein>
<dbReference type="Pfam" id="PF06262">
    <property type="entry name" value="Zincin_1"/>
    <property type="match status" value="1"/>
</dbReference>
<dbReference type="InterPro" id="IPR038555">
    <property type="entry name" value="Zincin_1_sf"/>
</dbReference>
<dbReference type="AlphaFoldDB" id="A0A6J4VJU1"/>
<accession>A0A6J4VJU1</accession>
<dbReference type="Gene3D" id="3.30.2010.20">
    <property type="match status" value="1"/>
</dbReference>
<dbReference type="CDD" id="cd12952">
    <property type="entry name" value="MMP_ACEL2062"/>
    <property type="match status" value="1"/>
</dbReference>
<dbReference type="SUPFAM" id="SSF55486">
    <property type="entry name" value="Metalloproteases ('zincins'), catalytic domain"/>
    <property type="match status" value="1"/>
</dbReference>
<dbReference type="EMBL" id="CADCWN010000242">
    <property type="protein sequence ID" value="CAA9581515.1"/>
    <property type="molecule type" value="Genomic_DNA"/>
</dbReference>
<evidence type="ECO:0008006" key="2">
    <source>
        <dbReference type="Google" id="ProtNLM"/>
    </source>
</evidence>
<name>A0A6J4VJU1_9BACT</name>
<gene>
    <name evidence="1" type="ORF">AVDCRST_MAG18-3208</name>
</gene>